<dbReference type="Gene3D" id="3.30.70.80">
    <property type="entry name" value="Peptidase S8 propeptide/proteinase inhibitor I9"/>
    <property type="match status" value="1"/>
</dbReference>
<name>A0A084ASY0_STACB</name>
<evidence type="ECO:0000256" key="1">
    <source>
        <dbReference type="ARBA" id="ARBA00011073"/>
    </source>
</evidence>
<dbReference type="InterPro" id="IPR022398">
    <property type="entry name" value="Peptidase_S8_His-AS"/>
</dbReference>
<dbReference type="PROSITE" id="PS00137">
    <property type="entry name" value="SUBTILASE_HIS"/>
    <property type="match status" value="1"/>
</dbReference>
<dbReference type="HOGENOM" id="CLU_011263_1_4_1"/>
<feature type="chain" id="PRO_5001771126" description="Peptidase S8/S53 domain-containing protein" evidence="8">
    <location>
        <begin position="21"/>
        <end position="411"/>
    </location>
</feature>
<evidence type="ECO:0000256" key="3">
    <source>
        <dbReference type="ARBA" id="ARBA00022729"/>
    </source>
</evidence>
<keyword evidence="5 6" id="KW-0720">Serine protease</keyword>
<evidence type="ECO:0000259" key="10">
    <source>
        <dbReference type="Pfam" id="PF05922"/>
    </source>
</evidence>
<evidence type="ECO:0008006" key="13">
    <source>
        <dbReference type="Google" id="ProtNLM"/>
    </source>
</evidence>
<dbReference type="InterPro" id="IPR000209">
    <property type="entry name" value="Peptidase_S8/S53_dom"/>
</dbReference>
<feature type="active site" description="Charge relay system" evidence="6">
    <location>
        <position position="167"/>
    </location>
</feature>
<keyword evidence="3 8" id="KW-0732">Signal</keyword>
<dbReference type="GO" id="GO:0005576">
    <property type="term" value="C:extracellular region"/>
    <property type="evidence" value="ECO:0007669"/>
    <property type="project" value="UniProtKB-ARBA"/>
</dbReference>
<dbReference type="InterPro" id="IPR015500">
    <property type="entry name" value="Peptidase_S8_subtilisin-rel"/>
</dbReference>
<evidence type="ECO:0000256" key="2">
    <source>
        <dbReference type="ARBA" id="ARBA00022670"/>
    </source>
</evidence>
<feature type="active site" description="Charge relay system" evidence="6">
    <location>
        <position position="198"/>
    </location>
</feature>
<dbReference type="EMBL" id="KL648579">
    <property type="protein sequence ID" value="KEY68409.1"/>
    <property type="molecule type" value="Genomic_DNA"/>
</dbReference>
<feature type="domain" description="Peptidase S8/S53" evidence="9">
    <location>
        <begin position="165"/>
        <end position="365"/>
    </location>
</feature>
<evidence type="ECO:0000259" key="9">
    <source>
        <dbReference type="Pfam" id="PF00082"/>
    </source>
</evidence>
<evidence type="ECO:0000313" key="11">
    <source>
        <dbReference type="EMBL" id="KEY68409.1"/>
    </source>
</evidence>
<dbReference type="PROSITE" id="PS00138">
    <property type="entry name" value="SUBTILASE_SER"/>
    <property type="match status" value="1"/>
</dbReference>
<dbReference type="SUPFAM" id="SSF54897">
    <property type="entry name" value="Protease propeptides/inhibitors"/>
    <property type="match status" value="1"/>
</dbReference>
<dbReference type="SUPFAM" id="SSF52743">
    <property type="entry name" value="Subtilisin-like"/>
    <property type="match status" value="1"/>
</dbReference>
<keyword evidence="2 6" id="KW-0645">Protease</keyword>
<feature type="active site" description="Charge relay system" evidence="6">
    <location>
        <position position="354"/>
    </location>
</feature>
<organism evidence="11 12">
    <name type="scientific">Stachybotrys chartarum (strain CBS 109288 / IBT 7711)</name>
    <name type="common">Toxic black mold</name>
    <name type="synonym">Stilbospora chartarum</name>
    <dbReference type="NCBI Taxonomy" id="1280523"/>
    <lineage>
        <taxon>Eukaryota</taxon>
        <taxon>Fungi</taxon>
        <taxon>Dikarya</taxon>
        <taxon>Ascomycota</taxon>
        <taxon>Pezizomycotina</taxon>
        <taxon>Sordariomycetes</taxon>
        <taxon>Hypocreomycetidae</taxon>
        <taxon>Hypocreales</taxon>
        <taxon>Stachybotryaceae</taxon>
        <taxon>Stachybotrys</taxon>
    </lineage>
</organism>
<dbReference type="InterPro" id="IPR036852">
    <property type="entry name" value="Peptidase_S8/S53_dom_sf"/>
</dbReference>
<evidence type="ECO:0000256" key="6">
    <source>
        <dbReference type="PROSITE-ProRule" id="PRU01240"/>
    </source>
</evidence>
<dbReference type="Pfam" id="PF00082">
    <property type="entry name" value="Peptidase_S8"/>
    <property type="match status" value="1"/>
</dbReference>
<dbReference type="PANTHER" id="PTHR43806:SF58">
    <property type="entry name" value="ALKALINE PROTEASE 1-RELATED"/>
    <property type="match status" value="1"/>
</dbReference>
<proteinExistence type="inferred from homology"/>
<dbReference type="OrthoDB" id="206201at2759"/>
<dbReference type="InterPro" id="IPR050131">
    <property type="entry name" value="Peptidase_S8_subtilisin-like"/>
</dbReference>
<dbReference type="PANTHER" id="PTHR43806">
    <property type="entry name" value="PEPTIDASE S8"/>
    <property type="match status" value="1"/>
</dbReference>
<dbReference type="InterPro" id="IPR037045">
    <property type="entry name" value="S8pro/Inhibitor_I9_sf"/>
</dbReference>
<reference evidence="11 12" key="1">
    <citation type="journal article" date="2014" name="BMC Genomics">
        <title>Comparative genome sequencing reveals chemotype-specific gene clusters in the toxigenic black mold Stachybotrys.</title>
        <authorList>
            <person name="Semeiks J."/>
            <person name="Borek D."/>
            <person name="Otwinowski Z."/>
            <person name="Grishin N.V."/>
        </authorList>
    </citation>
    <scope>NUCLEOTIDE SEQUENCE [LARGE SCALE GENOMIC DNA]</scope>
    <source>
        <strain evidence="12">CBS 109288 / IBT 7711</strain>
    </source>
</reference>
<dbReference type="FunFam" id="3.40.50.200:FF:000014">
    <property type="entry name" value="Proteinase K"/>
    <property type="match status" value="1"/>
</dbReference>
<evidence type="ECO:0000256" key="4">
    <source>
        <dbReference type="ARBA" id="ARBA00022801"/>
    </source>
</evidence>
<sequence length="411" mass="42227">MLDLKTLAVAAAALFATVAAIPVSASAHSGDVVEGSYIVTLKQDISDADVETQVVWANDVHKRSLAKRDGLNGVEIVYNGTFKGYAGTFDETTIEEIRNSPEVADVELDRVWTIEEVAEPAHLSKRVVVTQNPSTWGLGTISHRTSGFTNYIYDNVAGTNTYAYVVDTGIRTAHSEFGGRASAVWTGYAGDNADTNGHGTHVAGTIGGTTYGVAKRANLLAVKVFQGGSATTSIIMSGFNWAANDIVSRGRTNSAVINMSLGGGYSSAFNTAVNNASGRGVVSVIAAGNSGVDAANTSPASATSAITVGAVDSTWTIASFSNYGSVLDIFAPGVGVVSAGIASNTATASLSGTSMACPHVAGLVLYGFSVNGVTGVTGITNWLFSVATNGVVRGNIRNSPNRLANNGNPQQ</sequence>
<feature type="signal peptide" evidence="8">
    <location>
        <begin position="1"/>
        <end position="20"/>
    </location>
</feature>
<dbReference type="PRINTS" id="PR00723">
    <property type="entry name" value="SUBTILISIN"/>
</dbReference>
<dbReference type="CDD" id="cd04077">
    <property type="entry name" value="Peptidases_S8_PCSK9_ProteinaseK_like"/>
    <property type="match status" value="1"/>
</dbReference>
<dbReference type="PROSITE" id="PS00136">
    <property type="entry name" value="SUBTILASE_ASP"/>
    <property type="match status" value="1"/>
</dbReference>
<dbReference type="Gene3D" id="3.40.50.200">
    <property type="entry name" value="Peptidase S8/S53 domain"/>
    <property type="match status" value="1"/>
</dbReference>
<keyword evidence="12" id="KW-1185">Reference proteome</keyword>
<feature type="domain" description="Inhibitor I9" evidence="10">
    <location>
        <begin position="36"/>
        <end position="114"/>
    </location>
</feature>
<keyword evidence="4 6" id="KW-0378">Hydrolase</keyword>
<evidence type="ECO:0000256" key="7">
    <source>
        <dbReference type="RuleBase" id="RU003355"/>
    </source>
</evidence>
<dbReference type="InterPro" id="IPR023828">
    <property type="entry name" value="Peptidase_S8_Ser-AS"/>
</dbReference>
<dbReference type="AlphaFoldDB" id="A0A084ASY0"/>
<dbReference type="GO" id="GO:0004252">
    <property type="term" value="F:serine-type endopeptidase activity"/>
    <property type="evidence" value="ECO:0007669"/>
    <property type="project" value="UniProtKB-UniRule"/>
</dbReference>
<dbReference type="GO" id="GO:0006508">
    <property type="term" value="P:proteolysis"/>
    <property type="evidence" value="ECO:0007669"/>
    <property type="project" value="UniProtKB-KW"/>
</dbReference>
<evidence type="ECO:0000256" key="5">
    <source>
        <dbReference type="ARBA" id="ARBA00022825"/>
    </source>
</evidence>
<evidence type="ECO:0000256" key="8">
    <source>
        <dbReference type="SAM" id="SignalP"/>
    </source>
</evidence>
<protein>
    <recommendedName>
        <fullName evidence="13">Peptidase S8/S53 domain-containing protein</fullName>
    </recommendedName>
</protein>
<gene>
    <name evidence="11" type="ORF">S7711_01185</name>
</gene>
<dbReference type="InterPro" id="IPR034193">
    <property type="entry name" value="PCSK9_ProteinaseK-like"/>
</dbReference>
<accession>A0A084ASY0</accession>
<dbReference type="PROSITE" id="PS51892">
    <property type="entry name" value="SUBTILASE"/>
    <property type="match status" value="1"/>
</dbReference>
<dbReference type="Pfam" id="PF05922">
    <property type="entry name" value="Inhibitor_I9"/>
    <property type="match status" value="1"/>
</dbReference>
<dbReference type="InterPro" id="IPR010259">
    <property type="entry name" value="S8pro/Inhibitor_I9"/>
</dbReference>
<comment type="similarity">
    <text evidence="1 6 7">Belongs to the peptidase S8 family.</text>
</comment>
<dbReference type="Proteomes" id="UP000028045">
    <property type="component" value="Unassembled WGS sequence"/>
</dbReference>
<evidence type="ECO:0000313" key="12">
    <source>
        <dbReference type="Proteomes" id="UP000028045"/>
    </source>
</evidence>
<dbReference type="InterPro" id="IPR023827">
    <property type="entry name" value="Peptidase_S8_Asp-AS"/>
</dbReference>